<evidence type="ECO:0000256" key="2">
    <source>
        <dbReference type="SAM" id="Phobius"/>
    </source>
</evidence>
<evidence type="ECO:0000313" key="4">
    <source>
        <dbReference type="EMBL" id="CAG2236976.1"/>
    </source>
</evidence>
<evidence type="ECO:0000256" key="1">
    <source>
        <dbReference type="SAM" id="MobiDB-lite"/>
    </source>
</evidence>
<feature type="transmembrane region" description="Helical" evidence="2">
    <location>
        <begin position="281"/>
        <end position="303"/>
    </location>
</feature>
<feature type="compositionally biased region" description="Polar residues" evidence="1">
    <location>
        <begin position="357"/>
        <end position="384"/>
    </location>
</feature>
<organism evidence="4 5">
    <name type="scientific">Mytilus edulis</name>
    <name type="common">Blue mussel</name>
    <dbReference type="NCBI Taxonomy" id="6550"/>
    <lineage>
        <taxon>Eukaryota</taxon>
        <taxon>Metazoa</taxon>
        <taxon>Spiralia</taxon>
        <taxon>Lophotrochozoa</taxon>
        <taxon>Mollusca</taxon>
        <taxon>Bivalvia</taxon>
        <taxon>Autobranchia</taxon>
        <taxon>Pteriomorphia</taxon>
        <taxon>Mytilida</taxon>
        <taxon>Mytiloidea</taxon>
        <taxon>Mytilidae</taxon>
        <taxon>Mytilinae</taxon>
        <taxon>Mytilus</taxon>
    </lineage>
</organism>
<evidence type="ECO:0000256" key="3">
    <source>
        <dbReference type="SAM" id="SignalP"/>
    </source>
</evidence>
<keyword evidence="2" id="KW-1133">Transmembrane helix</keyword>
<gene>
    <name evidence="4" type="ORF">MEDL_49416</name>
</gene>
<reference evidence="4" key="1">
    <citation type="submission" date="2021-03" db="EMBL/GenBank/DDBJ databases">
        <authorList>
            <person name="Bekaert M."/>
        </authorList>
    </citation>
    <scope>NUCLEOTIDE SEQUENCE</scope>
</reference>
<feature type="chain" id="PRO_5035719823" evidence="3">
    <location>
        <begin position="18"/>
        <end position="397"/>
    </location>
</feature>
<feature type="region of interest" description="Disordered" evidence="1">
    <location>
        <begin position="357"/>
        <end position="397"/>
    </location>
</feature>
<name>A0A8S3U023_MYTED</name>
<keyword evidence="2" id="KW-0812">Transmembrane</keyword>
<protein>
    <submittedName>
        <fullName evidence="4">Uncharacterized protein</fullName>
    </submittedName>
</protein>
<dbReference type="Proteomes" id="UP000683360">
    <property type="component" value="Unassembled WGS sequence"/>
</dbReference>
<keyword evidence="5" id="KW-1185">Reference proteome</keyword>
<proteinExistence type="predicted"/>
<sequence length="397" mass="44693">MLSTSMWKILMVNVCLPVGVDIDGQCLSTSMWKILMVNVCLPVGVDIDGQCLSTSMWKILMVNVCLPVGVDIDGQCLSSSMWKILMVNICLPVGVDIDGQCLSTTHICKYQVYRMSYPSRLLELLLVVFLCDGLYTNHQVQAINKVVHFIDEDCDEYRHYLKSEDDQYEVQWDGEPYPRFCSLRFKLMTGGDTYKICAKITTLDLQCEGPKLAYYYASDKKSYTCTDSPPVNEYCDDLFIYMKLAPYDIANTKYYSSKVRITITATLISRYGEDSTEGTGIAVGVCFGIAMIVFFVIVFCCVYKRRQAALRQLEQSGGVVVLGRQGNMVIMAAPVTYANNDVTVPFRDQPMVQQFSDNQRTHSGNSDFQDSNVQNSLHNNHQQSAPPPSYSEVTGYK</sequence>
<keyword evidence="3" id="KW-0732">Signal</keyword>
<accession>A0A8S3U023</accession>
<comment type="caution">
    <text evidence="4">The sequence shown here is derived from an EMBL/GenBank/DDBJ whole genome shotgun (WGS) entry which is preliminary data.</text>
</comment>
<dbReference type="OrthoDB" id="6121676at2759"/>
<evidence type="ECO:0000313" key="5">
    <source>
        <dbReference type="Proteomes" id="UP000683360"/>
    </source>
</evidence>
<feature type="signal peptide" evidence="3">
    <location>
        <begin position="1"/>
        <end position="17"/>
    </location>
</feature>
<dbReference type="EMBL" id="CAJPWZ010002371">
    <property type="protein sequence ID" value="CAG2236976.1"/>
    <property type="molecule type" value="Genomic_DNA"/>
</dbReference>
<keyword evidence="2" id="KW-0472">Membrane</keyword>
<dbReference type="AlphaFoldDB" id="A0A8S3U023"/>